<dbReference type="OrthoDB" id="1036790at2"/>
<evidence type="ECO:0000256" key="1">
    <source>
        <dbReference type="SAM" id="MobiDB-lite"/>
    </source>
</evidence>
<dbReference type="PATRIC" id="fig|762968.3.peg.3276"/>
<comment type="caution">
    <text evidence="2">The sequence shown here is derived from an EMBL/GenBank/DDBJ whole genome shotgun (WGS) entry which is preliminary data.</text>
</comment>
<dbReference type="HOGENOM" id="CLU_2451896_0_0_10"/>
<name>G5SWF5_9BACT</name>
<dbReference type="STRING" id="762968.HMPREF9441_03728"/>
<dbReference type="eggNOG" id="COG0553">
    <property type="taxonomic scope" value="Bacteria"/>
</dbReference>
<feature type="compositionally biased region" description="Basic and acidic residues" evidence="1">
    <location>
        <begin position="49"/>
        <end position="62"/>
    </location>
</feature>
<evidence type="ECO:0000313" key="2">
    <source>
        <dbReference type="EMBL" id="EHG98620.1"/>
    </source>
</evidence>
<protein>
    <submittedName>
        <fullName evidence="2">Uncharacterized protein</fullName>
    </submittedName>
</protein>
<dbReference type="Proteomes" id="UP000003598">
    <property type="component" value="Unassembled WGS sequence"/>
</dbReference>
<reference evidence="2 3" key="1">
    <citation type="submission" date="2011-03" db="EMBL/GenBank/DDBJ databases">
        <authorList>
            <person name="Weinstock G."/>
            <person name="Sodergren E."/>
            <person name="Clifton S."/>
            <person name="Fulton L."/>
            <person name="Fulton B."/>
            <person name="Courtney L."/>
            <person name="Fronick C."/>
            <person name="Harrison M."/>
            <person name="Strong C."/>
            <person name="Farmer C."/>
            <person name="Delahaunty K."/>
            <person name="Markovic C."/>
            <person name="Hall O."/>
            <person name="Minx P."/>
            <person name="Tomlinson C."/>
            <person name="Mitreva M."/>
            <person name="Hou S."/>
            <person name="Chen J."/>
            <person name="Wollam A."/>
            <person name="Pepin K.H."/>
            <person name="Johnson M."/>
            <person name="Bhonagiri V."/>
            <person name="Zhang X."/>
            <person name="Suruliraj S."/>
            <person name="Warren W."/>
            <person name="Chinwalla A."/>
            <person name="Mardis E.R."/>
            <person name="Wilson R.K."/>
        </authorList>
    </citation>
    <scope>NUCLEOTIDE SEQUENCE [LARGE SCALE GENOMIC DNA]</scope>
    <source>
        <strain evidence="2 3">YIT 11840</strain>
    </source>
</reference>
<feature type="compositionally biased region" description="Polar residues" evidence="1">
    <location>
        <begin position="39"/>
        <end position="48"/>
    </location>
</feature>
<sequence length="89" mass="10157">MQEVIGKTWCKEDELKELKSELAVLDRRIQLELAPPTPENGQEQTNQTESEKEGMNNENRLDNNVDNYASIVTHNVTEPTKGTNKGIRF</sequence>
<keyword evidence="3" id="KW-1185">Reference proteome</keyword>
<dbReference type="EMBL" id="AFFY01000074">
    <property type="protein sequence ID" value="EHG98620.1"/>
    <property type="molecule type" value="Genomic_DNA"/>
</dbReference>
<dbReference type="AlphaFoldDB" id="G5SWF5"/>
<organism evidence="2 3">
    <name type="scientific">Paraprevotella clara YIT 11840</name>
    <dbReference type="NCBI Taxonomy" id="762968"/>
    <lineage>
        <taxon>Bacteria</taxon>
        <taxon>Pseudomonadati</taxon>
        <taxon>Bacteroidota</taxon>
        <taxon>Bacteroidia</taxon>
        <taxon>Bacteroidales</taxon>
        <taxon>Prevotellaceae</taxon>
        <taxon>Paraprevotella</taxon>
    </lineage>
</organism>
<feature type="region of interest" description="Disordered" evidence="1">
    <location>
        <begin position="32"/>
        <end position="62"/>
    </location>
</feature>
<gene>
    <name evidence="2" type="ORF">HMPREF9441_03728</name>
</gene>
<evidence type="ECO:0000313" key="3">
    <source>
        <dbReference type="Proteomes" id="UP000003598"/>
    </source>
</evidence>
<accession>G5SWF5</accession>
<proteinExistence type="predicted"/>